<dbReference type="EMBL" id="CP090166">
    <property type="protein sequence ID" value="UJO16962.1"/>
    <property type="molecule type" value="Genomic_DNA"/>
</dbReference>
<dbReference type="KEGG" id="ffu:CLAFUR5_05279"/>
<dbReference type="GeneID" id="71985157"/>
<dbReference type="RefSeq" id="XP_047761328.1">
    <property type="nucleotide sequence ID" value="XM_047904427.1"/>
</dbReference>
<organism evidence="1 2">
    <name type="scientific">Passalora fulva</name>
    <name type="common">Tomato leaf mold</name>
    <name type="synonym">Cladosporium fulvum</name>
    <dbReference type="NCBI Taxonomy" id="5499"/>
    <lineage>
        <taxon>Eukaryota</taxon>
        <taxon>Fungi</taxon>
        <taxon>Dikarya</taxon>
        <taxon>Ascomycota</taxon>
        <taxon>Pezizomycotina</taxon>
        <taxon>Dothideomycetes</taxon>
        <taxon>Dothideomycetidae</taxon>
        <taxon>Mycosphaerellales</taxon>
        <taxon>Mycosphaerellaceae</taxon>
        <taxon>Fulvia</taxon>
    </lineage>
</organism>
<proteinExistence type="predicted"/>
<name>A0A9Q8LGH0_PASFU</name>
<protein>
    <submittedName>
        <fullName evidence="1">Uncharacterized protein</fullName>
    </submittedName>
</protein>
<dbReference type="Proteomes" id="UP000756132">
    <property type="component" value="Chromosome 4"/>
</dbReference>
<accession>A0A9Q8LGH0</accession>
<gene>
    <name evidence="1" type="ORF">CLAFUR5_05279</name>
</gene>
<reference evidence="1" key="1">
    <citation type="submission" date="2021-12" db="EMBL/GenBank/DDBJ databases">
        <authorList>
            <person name="Zaccaron A."/>
            <person name="Stergiopoulos I."/>
        </authorList>
    </citation>
    <scope>NUCLEOTIDE SEQUENCE</scope>
    <source>
        <strain evidence="1">Race5_Kim</strain>
    </source>
</reference>
<dbReference type="AlphaFoldDB" id="A0A9Q8LGH0"/>
<evidence type="ECO:0000313" key="1">
    <source>
        <dbReference type="EMBL" id="UJO16962.1"/>
    </source>
</evidence>
<keyword evidence="2" id="KW-1185">Reference proteome</keyword>
<evidence type="ECO:0000313" key="2">
    <source>
        <dbReference type="Proteomes" id="UP000756132"/>
    </source>
</evidence>
<reference evidence="1" key="2">
    <citation type="journal article" date="2022" name="Microb. Genom.">
        <title>A chromosome-scale genome assembly of the tomato pathogen Cladosporium fulvum reveals a compartmentalized genome architecture and the presence of a dispensable chromosome.</title>
        <authorList>
            <person name="Zaccaron A.Z."/>
            <person name="Chen L.H."/>
            <person name="Samaras A."/>
            <person name="Stergiopoulos I."/>
        </authorList>
    </citation>
    <scope>NUCLEOTIDE SEQUENCE</scope>
    <source>
        <strain evidence="1">Race5_Kim</strain>
    </source>
</reference>
<sequence length="73" mass="8330">MFKGIRRVVARDWRKVYAATAVHYNSPGQEAARLTQDRVQQAVEAQRKAGHREWVWEIEIIRHSTGIAGIAGM</sequence>